<keyword evidence="1" id="KW-0812">Transmembrane</keyword>
<accession>A0ABU2J1K9</accession>
<reference evidence="2 3" key="1">
    <citation type="submission" date="2022-06" db="EMBL/GenBank/DDBJ databases">
        <title>Chromosome and plasmid sequencings of Enterobacteriales species co-exiting double carbapenemases.</title>
        <authorList>
            <person name="Fu Y."/>
        </authorList>
    </citation>
    <scope>NUCLEOTIDE SEQUENCE [LARGE SCALE GENOMIC DNA]</scope>
    <source>
        <strain evidence="2 3">21030615019</strain>
    </source>
</reference>
<evidence type="ECO:0000313" key="2">
    <source>
        <dbReference type="EMBL" id="MDT0135216.1"/>
    </source>
</evidence>
<dbReference type="Pfam" id="PF04976">
    <property type="entry name" value="DmsC"/>
    <property type="match status" value="1"/>
</dbReference>
<organism evidence="2 3">
    <name type="scientific">Providencia huaxiensis</name>
    <dbReference type="NCBI Taxonomy" id="2027290"/>
    <lineage>
        <taxon>Bacteria</taxon>
        <taxon>Pseudomonadati</taxon>
        <taxon>Pseudomonadota</taxon>
        <taxon>Gammaproteobacteria</taxon>
        <taxon>Enterobacterales</taxon>
        <taxon>Morganellaceae</taxon>
        <taxon>Providencia</taxon>
    </lineage>
</organism>
<dbReference type="PANTHER" id="PTHR38095:SF1">
    <property type="entry name" value="ANAEROBIC DIMETHYL SULFOXIDE REDUCTASE CHAIN YNFH"/>
    <property type="match status" value="1"/>
</dbReference>
<feature type="transmembrane region" description="Helical" evidence="1">
    <location>
        <begin position="82"/>
        <end position="103"/>
    </location>
</feature>
<proteinExistence type="predicted"/>
<feature type="transmembrane region" description="Helical" evidence="1">
    <location>
        <begin position="184"/>
        <end position="205"/>
    </location>
</feature>
<keyword evidence="2" id="KW-0560">Oxidoreductase</keyword>
<dbReference type="EC" id="1.8.5.3" evidence="2"/>
<dbReference type="PANTHER" id="PTHR38095">
    <property type="entry name" value="ANAEROBIC DIMETHYL SULFOXIDE REDUCTASE CHAIN YNFH"/>
    <property type="match status" value="1"/>
</dbReference>
<feature type="transmembrane region" description="Helical" evidence="1">
    <location>
        <begin position="217"/>
        <end position="236"/>
    </location>
</feature>
<feature type="transmembrane region" description="Helical" evidence="1">
    <location>
        <begin position="248"/>
        <end position="270"/>
    </location>
</feature>
<dbReference type="InterPro" id="IPR007059">
    <property type="entry name" value="DmsC"/>
</dbReference>
<comment type="caution">
    <text evidence="2">The sequence shown here is derived from an EMBL/GenBank/DDBJ whole genome shotgun (WGS) entry which is preliminary data.</text>
</comment>
<dbReference type="Proteomes" id="UP001252207">
    <property type="component" value="Unassembled WGS sequence"/>
</dbReference>
<name>A0ABU2J1K9_9GAMM</name>
<dbReference type="GeneID" id="89491667"/>
<sequence>MQEFPLVFFTVLAQAVAASFIFLQYLRVISVSYQFLINKKQLTNIFIILLILLGISGAVALTHLGTPLRAPNVLLGLTHLSAMSIEIITISIFGAMLFSLIFLERLNINNVIKIIINVIATIFAFAQIIAISNVYYLDTVYLWNSEWTLINFISSGFISGSLLIALIIKIVTNQEDSRKFFNKLWSVIFIISMAVNTGYLMHFFTQLVIENIILPQWIKLFLFIKMMLIVCAFTWIIRSAVQIKTVSLILVTLLVFSAELLGRAVFYELITFNHL</sequence>
<evidence type="ECO:0000313" key="3">
    <source>
        <dbReference type="Proteomes" id="UP001252207"/>
    </source>
</evidence>
<feature type="transmembrane region" description="Helical" evidence="1">
    <location>
        <begin position="149"/>
        <end position="172"/>
    </location>
</feature>
<feature type="transmembrane region" description="Helical" evidence="1">
    <location>
        <begin position="6"/>
        <end position="30"/>
    </location>
</feature>
<feature type="transmembrane region" description="Helical" evidence="1">
    <location>
        <begin position="115"/>
        <end position="137"/>
    </location>
</feature>
<gene>
    <name evidence="2" type="ORF">NLX89_17960</name>
</gene>
<keyword evidence="1" id="KW-0472">Membrane</keyword>
<feature type="transmembrane region" description="Helical" evidence="1">
    <location>
        <begin position="42"/>
        <end position="62"/>
    </location>
</feature>
<dbReference type="RefSeq" id="WP_102138118.1">
    <property type="nucleotide sequence ID" value="NZ_CP031123.2"/>
</dbReference>
<dbReference type="EMBL" id="JANAVW010000001">
    <property type="protein sequence ID" value="MDT0135216.1"/>
    <property type="molecule type" value="Genomic_DNA"/>
</dbReference>
<evidence type="ECO:0000256" key="1">
    <source>
        <dbReference type="SAM" id="Phobius"/>
    </source>
</evidence>
<keyword evidence="3" id="KW-1185">Reference proteome</keyword>
<protein>
    <submittedName>
        <fullName evidence="2">Dimethyl sulfoxide reductase anchor subunit</fullName>
        <ecNumber evidence="2">1.8.5.3</ecNumber>
    </submittedName>
</protein>
<dbReference type="GO" id="GO:0016491">
    <property type="term" value="F:oxidoreductase activity"/>
    <property type="evidence" value="ECO:0007669"/>
    <property type="project" value="UniProtKB-KW"/>
</dbReference>
<keyword evidence="1" id="KW-1133">Transmembrane helix</keyword>